<protein>
    <submittedName>
        <fullName evidence="1">43334_t:CDS:1</fullName>
    </submittedName>
</protein>
<dbReference type="EMBL" id="CAJVQB010002935">
    <property type="protein sequence ID" value="CAG8592275.1"/>
    <property type="molecule type" value="Genomic_DNA"/>
</dbReference>
<comment type="caution">
    <text evidence="1">The sequence shown here is derived from an EMBL/GenBank/DDBJ whole genome shotgun (WGS) entry which is preliminary data.</text>
</comment>
<accession>A0ABN7UH77</accession>
<dbReference type="Proteomes" id="UP000789901">
    <property type="component" value="Unassembled WGS sequence"/>
</dbReference>
<reference evidence="1 2" key="1">
    <citation type="submission" date="2021-06" db="EMBL/GenBank/DDBJ databases">
        <authorList>
            <person name="Kallberg Y."/>
            <person name="Tangrot J."/>
            <person name="Rosling A."/>
        </authorList>
    </citation>
    <scope>NUCLEOTIDE SEQUENCE [LARGE SCALE GENOMIC DNA]</scope>
    <source>
        <strain evidence="1 2">120-4 pot B 10/14</strain>
    </source>
</reference>
<gene>
    <name evidence="1" type="ORF">GMARGA_LOCUS6466</name>
</gene>
<name>A0ABN7UH77_GIGMA</name>
<evidence type="ECO:0000313" key="2">
    <source>
        <dbReference type="Proteomes" id="UP000789901"/>
    </source>
</evidence>
<proteinExistence type="predicted"/>
<sequence>MNELKLRNFIYPPEDRSKEIVRAILVSKNIIKLLKEIGYLRIHEISDADNYSIIKSVLLKLFQQTRPEVKTVVRELTELTDLGFNLKSNLIDKILVDIPQHFKDEFDIREILDESFRTIKGESNHIKFHK</sequence>
<keyword evidence="2" id="KW-1185">Reference proteome</keyword>
<organism evidence="1 2">
    <name type="scientific">Gigaspora margarita</name>
    <dbReference type="NCBI Taxonomy" id="4874"/>
    <lineage>
        <taxon>Eukaryota</taxon>
        <taxon>Fungi</taxon>
        <taxon>Fungi incertae sedis</taxon>
        <taxon>Mucoromycota</taxon>
        <taxon>Glomeromycotina</taxon>
        <taxon>Glomeromycetes</taxon>
        <taxon>Diversisporales</taxon>
        <taxon>Gigasporaceae</taxon>
        <taxon>Gigaspora</taxon>
    </lineage>
</organism>
<evidence type="ECO:0000313" key="1">
    <source>
        <dbReference type="EMBL" id="CAG8592275.1"/>
    </source>
</evidence>